<dbReference type="AlphaFoldDB" id="A0A367ZLG0"/>
<name>A0A367ZLG0_9BACT</name>
<dbReference type="EMBL" id="QOQW01000017">
    <property type="protein sequence ID" value="RCK78936.1"/>
    <property type="molecule type" value="Genomic_DNA"/>
</dbReference>
<protein>
    <recommendedName>
        <fullName evidence="3">2'-5' RNA ligase</fullName>
    </recommendedName>
</protein>
<dbReference type="SUPFAM" id="SSF55144">
    <property type="entry name" value="LigT-like"/>
    <property type="match status" value="1"/>
</dbReference>
<evidence type="ECO:0000313" key="1">
    <source>
        <dbReference type="EMBL" id="RCK78936.1"/>
    </source>
</evidence>
<sequence>MSPPAYLDCYIVLDGTILSEAVRLNREIVATAGGEVDFAQGRVPHLTLFMGLFPEAAVVRVEAAVAEVARAFPPVPLALVGLTAARDGYLFLQVARTPALAALHAAVVRALDPLREGLIRPKFLQALNTYSTVEQANIQRYGFPWVLDEWRPHVTVGHVSPERHEALLSRLRPVPVEGLGGDLALGRVEGKGTVVEAGRRFRLTGPSDPVPA</sequence>
<dbReference type="Proteomes" id="UP000252355">
    <property type="component" value="Unassembled WGS sequence"/>
</dbReference>
<gene>
    <name evidence="1" type="ORF">OZSIB_0487</name>
</gene>
<evidence type="ECO:0000313" key="2">
    <source>
        <dbReference type="Proteomes" id="UP000252355"/>
    </source>
</evidence>
<reference evidence="1 2" key="1">
    <citation type="submission" date="2018-05" db="EMBL/GenBank/DDBJ databases">
        <title>A metagenomic window into the 2 km-deep terrestrial subsurface aquifer revealed taxonomically and functionally diverse microbial community comprising novel uncultured bacterial lineages.</title>
        <authorList>
            <person name="Kadnikov V.V."/>
            <person name="Mardanov A.V."/>
            <person name="Beletsky A.V."/>
            <person name="Banks D."/>
            <person name="Pimenov N.V."/>
            <person name="Frank Y.A."/>
            <person name="Karnachuk O.V."/>
            <person name="Ravin N.V."/>
        </authorList>
    </citation>
    <scope>NUCLEOTIDE SEQUENCE [LARGE SCALE GENOMIC DNA]</scope>
    <source>
        <strain evidence="1">BY5</strain>
    </source>
</reference>
<dbReference type="Gene3D" id="3.90.1140.10">
    <property type="entry name" value="Cyclic phosphodiesterase"/>
    <property type="match status" value="1"/>
</dbReference>
<organism evidence="1 2">
    <name type="scientific">Candidatus Ozemobacter sibiricus</name>
    <dbReference type="NCBI Taxonomy" id="2268124"/>
    <lineage>
        <taxon>Bacteria</taxon>
        <taxon>Candidatus Ozemobacteria</taxon>
        <taxon>Candidatus Ozemobacterales</taxon>
        <taxon>Candidatus Ozemobacteraceae</taxon>
        <taxon>Candidatus Ozemobacter</taxon>
    </lineage>
</organism>
<evidence type="ECO:0008006" key="3">
    <source>
        <dbReference type="Google" id="ProtNLM"/>
    </source>
</evidence>
<dbReference type="Pfam" id="PF13563">
    <property type="entry name" value="2_5_RNA_ligase2"/>
    <property type="match status" value="1"/>
</dbReference>
<accession>A0A367ZLG0</accession>
<comment type="caution">
    <text evidence="1">The sequence shown here is derived from an EMBL/GenBank/DDBJ whole genome shotgun (WGS) entry which is preliminary data.</text>
</comment>
<proteinExistence type="predicted"/>
<dbReference type="InterPro" id="IPR009097">
    <property type="entry name" value="Cyclic_Pdiesterase"/>
</dbReference>